<dbReference type="SUPFAM" id="SSF50630">
    <property type="entry name" value="Acid proteases"/>
    <property type="match status" value="1"/>
</dbReference>
<evidence type="ECO:0008006" key="2">
    <source>
        <dbReference type="Google" id="ProtNLM"/>
    </source>
</evidence>
<gene>
    <name evidence="1" type="ORF">AEK19_MT0946</name>
</gene>
<organism evidence="1">
    <name type="scientific">Utricularia reniformis</name>
    <dbReference type="NCBI Taxonomy" id="192314"/>
    <lineage>
        <taxon>Eukaryota</taxon>
        <taxon>Viridiplantae</taxon>
        <taxon>Streptophyta</taxon>
        <taxon>Embryophyta</taxon>
        <taxon>Tracheophyta</taxon>
        <taxon>Spermatophyta</taxon>
        <taxon>Magnoliopsida</taxon>
        <taxon>eudicotyledons</taxon>
        <taxon>Gunneridae</taxon>
        <taxon>Pentapetalae</taxon>
        <taxon>asterids</taxon>
        <taxon>lamiids</taxon>
        <taxon>Lamiales</taxon>
        <taxon>Lentibulariaceae</taxon>
        <taxon>Utricularia</taxon>
    </lineage>
</organism>
<sequence>MPSCLKLLGMMRSLEPRMNMLQLLSAMQEKPIAHSSLMYIKAMVNDVQVMAMIDTGATHHFVADREVQRLGLEVQSHNSRMK</sequence>
<dbReference type="InterPro" id="IPR021109">
    <property type="entry name" value="Peptidase_aspartic_dom_sf"/>
</dbReference>
<evidence type="ECO:0000313" key="1">
    <source>
        <dbReference type="EMBL" id="ART31171.1"/>
    </source>
</evidence>
<keyword evidence="1" id="KW-0496">Mitochondrion</keyword>
<reference evidence="1" key="1">
    <citation type="submission" date="2017-03" db="EMBL/GenBank/DDBJ databases">
        <title>The mitochondrial genome of the carnivorous plant Utricularia reniformis (Lentibulariaceae): structure, comparative analysis and evolutionary landmarks.</title>
        <authorList>
            <person name="Silva S.R."/>
            <person name="Alvarenga D.O."/>
            <person name="Michael T.P."/>
            <person name="Miranda V.F.O."/>
            <person name="Varani A.M."/>
        </authorList>
    </citation>
    <scope>NUCLEOTIDE SEQUENCE</scope>
</reference>
<protein>
    <recommendedName>
        <fullName evidence="2">Aspartic peptidase DDI1-type domain-containing protein</fullName>
    </recommendedName>
</protein>
<dbReference type="AlphaFoldDB" id="A0A1Y0B1A4"/>
<dbReference type="EMBL" id="KY774314">
    <property type="protein sequence ID" value="ART31171.1"/>
    <property type="molecule type" value="Genomic_DNA"/>
</dbReference>
<dbReference type="Gene3D" id="2.40.70.10">
    <property type="entry name" value="Acid Proteases"/>
    <property type="match status" value="1"/>
</dbReference>
<proteinExistence type="predicted"/>
<accession>A0A1Y0B1A4</accession>
<geneLocation type="mitochondrion" evidence="1"/>
<dbReference type="Pfam" id="PF13650">
    <property type="entry name" value="Asp_protease_2"/>
    <property type="match status" value="1"/>
</dbReference>
<name>A0A1Y0B1A4_9LAMI</name>